<evidence type="ECO:0000256" key="1">
    <source>
        <dbReference type="SAM" id="SignalP"/>
    </source>
</evidence>
<dbReference type="Pfam" id="PF14121">
    <property type="entry name" value="Porin_10"/>
    <property type="match status" value="1"/>
</dbReference>
<sequence length="639" mass="74406">MKYLLYLFFFLFSTLGYSQDEELQIAKPDSIRKSLREAPKENPKAPHNWYKLYTLSKDTVYVDTSLTVKSDYKYNYLRKDNFGLLPFANDGHTYTTLHYGYNNYKSLPDFGFKAKQFNYLKPDEVQYFSVPTPLTELYFKTVLEQGQSVDAFVTLNTSKNLNFSIAYKGLRSLGKYLNSLSSTGNFRMTSSYVTTNKRYILNSHYVSQDFTNQENGGLLNPQDFESEESQFKDRARIDVLLEDAKAIFKGRRYFVDHSFRINKNEKTNNAIIEHQINYETKSYNFKKAIATDYFGDGFVANNYDDFAKYNSLYNKIGATFSNSSIGKFNVFVENANYNYFYNRFLASDNAVIVPNSVALHLNAFGGKYFYNKGKIRGEALFSKGISKQNFSTLDLTAKYTFDDKNSISAQYQNISKVPDLNYTLYQSSFVNFNWYNNFKNEKINALKVQAKTQWFSAEGQFTLLNDHLYFASNNALDSLASVKPMQYGDAINYLSVKLEKEIKYGKFALDNTILYQQVTQNDAVLNVPKIVTRNTLYFSNHAFKKAMFYQTGFTFQYFTKYYANSYNPLIAEFYTQKTTKIGDFPLIDFFFNARVRQTRIFLKAEHFNSGFTGNKFYSAPNYPYKDFIVRFGLVWNFFQ</sequence>
<proteinExistence type="predicted"/>
<dbReference type="InterPro" id="IPR025631">
    <property type="entry name" value="Porin_10"/>
</dbReference>
<dbReference type="Proteomes" id="UP000290283">
    <property type="component" value="Unassembled WGS sequence"/>
</dbReference>
<evidence type="ECO:0008006" key="4">
    <source>
        <dbReference type="Google" id="ProtNLM"/>
    </source>
</evidence>
<dbReference type="OrthoDB" id="9812454at2"/>
<keyword evidence="1" id="KW-0732">Signal</keyword>
<evidence type="ECO:0000313" key="2">
    <source>
        <dbReference type="EMBL" id="RXR20458.1"/>
    </source>
</evidence>
<reference evidence="3" key="1">
    <citation type="submission" date="2019-01" db="EMBL/GenBank/DDBJ databases">
        <title>Cytophagaceae bacterium strain CAR-16.</title>
        <authorList>
            <person name="Chen W.-M."/>
        </authorList>
    </citation>
    <scope>NUCLEOTIDE SEQUENCE [LARGE SCALE GENOMIC DNA]</scope>
    <source>
        <strain evidence="3">LLJ-11</strain>
    </source>
</reference>
<protein>
    <recommendedName>
        <fullName evidence="4">Porin</fullName>
    </recommendedName>
</protein>
<gene>
    <name evidence="2" type="ORF">EQG63_00575</name>
</gene>
<name>A0A4Q1K417_9FLAO</name>
<dbReference type="EMBL" id="SBKO01000001">
    <property type="protein sequence ID" value="RXR20458.1"/>
    <property type="molecule type" value="Genomic_DNA"/>
</dbReference>
<feature type="chain" id="PRO_5020390737" description="Porin" evidence="1">
    <location>
        <begin position="19"/>
        <end position="639"/>
    </location>
</feature>
<keyword evidence="3" id="KW-1185">Reference proteome</keyword>
<comment type="caution">
    <text evidence="2">The sequence shown here is derived from an EMBL/GenBank/DDBJ whole genome shotgun (WGS) entry which is preliminary data.</text>
</comment>
<dbReference type="RefSeq" id="WP_129433191.1">
    <property type="nucleotide sequence ID" value="NZ_SBKO01000001.1"/>
</dbReference>
<feature type="signal peptide" evidence="1">
    <location>
        <begin position="1"/>
        <end position="18"/>
    </location>
</feature>
<evidence type="ECO:0000313" key="3">
    <source>
        <dbReference type="Proteomes" id="UP000290283"/>
    </source>
</evidence>
<organism evidence="2 3">
    <name type="scientific">Flavobacterium amnicola</name>
    <dbReference type="NCBI Taxonomy" id="2506422"/>
    <lineage>
        <taxon>Bacteria</taxon>
        <taxon>Pseudomonadati</taxon>
        <taxon>Bacteroidota</taxon>
        <taxon>Flavobacteriia</taxon>
        <taxon>Flavobacteriales</taxon>
        <taxon>Flavobacteriaceae</taxon>
        <taxon>Flavobacterium</taxon>
    </lineage>
</organism>
<dbReference type="AlphaFoldDB" id="A0A4Q1K417"/>
<accession>A0A4Q1K417</accession>